<evidence type="ECO:0000313" key="2">
    <source>
        <dbReference type="EMBL" id="MDR5587924.1"/>
    </source>
</evidence>
<keyword evidence="1" id="KW-0812">Transmembrane</keyword>
<accession>A0ABU1EI27</accession>
<reference evidence="2 3" key="1">
    <citation type="submission" date="2023-09" db="EMBL/GenBank/DDBJ databases">
        <authorList>
            <person name="Zhai L."/>
        </authorList>
    </citation>
    <scope>NUCLEOTIDE SEQUENCE [LARGE SCALE GENOMIC DNA]</scope>
    <source>
        <strain evidence="2 3">5 N-1</strain>
    </source>
</reference>
<dbReference type="RefSeq" id="WP_252226398.1">
    <property type="nucleotide sequence ID" value="NZ_JAVJAN010000026.1"/>
</dbReference>
<protein>
    <submittedName>
        <fullName evidence="2">Uncharacterized protein</fullName>
    </submittedName>
</protein>
<feature type="transmembrane region" description="Helical" evidence="1">
    <location>
        <begin position="7"/>
        <end position="27"/>
    </location>
</feature>
<evidence type="ECO:0000313" key="3">
    <source>
        <dbReference type="Proteomes" id="UP001256646"/>
    </source>
</evidence>
<sequence>MQVIAMIIGLVIGIILFLLLNEMFNVYYFGCAGVTSTFVGCWSAGYIAMLLLGMAAKWLVIIGVIIWILVKIFEGKEKKA</sequence>
<comment type="caution">
    <text evidence="2">The sequence shown here is derived from an EMBL/GenBank/DDBJ whole genome shotgun (WGS) entry which is preliminary data.</text>
</comment>
<proteinExistence type="predicted"/>
<dbReference type="Proteomes" id="UP001256646">
    <property type="component" value="Unassembled WGS sequence"/>
</dbReference>
<organism evidence="2 3">
    <name type="scientific">Clostridium aquiflavi</name>
    <dbReference type="NCBI Taxonomy" id="3073603"/>
    <lineage>
        <taxon>Bacteria</taxon>
        <taxon>Bacillati</taxon>
        <taxon>Bacillota</taxon>
        <taxon>Clostridia</taxon>
        <taxon>Eubacteriales</taxon>
        <taxon>Clostridiaceae</taxon>
        <taxon>Clostridium</taxon>
    </lineage>
</organism>
<dbReference type="EMBL" id="JAVJAN010000026">
    <property type="protein sequence ID" value="MDR5587924.1"/>
    <property type="molecule type" value="Genomic_DNA"/>
</dbReference>
<keyword evidence="3" id="KW-1185">Reference proteome</keyword>
<evidence type="ECO:0000256" key="1">
    <source>
        <dbReference type="SAM" id="Phobius"/>
    </source>
</evidence>
<name>A0ABU1EI27_9CLOT</name>
<feature type="transmembrane region" description="Helical" evidence="1">
    <location>
        <begin position="47"/>
        <end position="70"/>
    </location>
</feature>
<gene>
    <name evidence="2" type="ORF">RGC78_10645</name>
</gene>
<keyword evidence="1" id="KW-0472">Membrane</keyword>
<keyword evidence="1" id="KW-1133">Transmembrane helix</keyword>